<accession>A0ABY4W0V2</accession>
<dbReference type="RefSeq" id="WP_251933473.1">
    <property type="nucleotide sequence ID" value="NZ_CP098747.1"/>
</dbReference>
<gene>
    <name evidence="2" type="ORF">NBZ79_15605</name>
</gene>
<sequence>MTSLKLIESKFNFSALHAAMQKYVDKELLAGVSSAVLVGQDLVDVHCAGWADREQQVVLKQDHIFRVFSNTKLMTSMGVLMLMEAGQLDLDDPIETYLPQLANQQVLAPDATDISQTRPATQSITIRHLLTHQSGLTYAFMDPGSVISEHYTALDIGGPGHSNAELIDMLADVPLVFDPGSNWGYSHGTDVLGRLIEVLSGQSLGAFLKRRIFDPLAMVDTGFWVPEADQARLVALYKGADLLAPMTPGLTAVKDYPKPDVYLKPYARESGGGGLVSTLPDMLRLMRSLMPGGNALLKPETLAMMSVNQLPEGRFIRFAGIGEMAGNGFGLASGISLAPLRYQSEAVVGDVWWGGIAGTQWWYSPKHNYAGLIMAQRNMSFLHPFAAELKRAISDAVVD</sequence>
<feature type="domain" description="Beta-lactamase-related" evidence="1">
    <location>
        <begin position="18"/>
        <end position="382"/>
    </location>
</feature>
<protein>
    <submittedName>
        <fullName evidence="2">Beta-lactamase family protein</fullName>
    </submittedName>
</protein>
<dbReference type="PANTHER" id="PTHR43283:SF3">
    <property type="entry name" value="BETA-LACTAMASE FAMILY PROTEIN (AFU_ORTHOLOGUE AFUA_5G07500)"/>
    <property type="match status" value="1"/>
</dbReference>
<evidence type="ECO:0000313" key="2">
    <source>
        <dbReference type="EMBL" id="USG60592.1"/>
    </source>
</evidence>
<dbReference type="EMBL" id="CP098747">
    <property type="protein sequence ID" value="USG60592.1"/>
    <property type="molecule type" value="Genomic_DNA"/>
</dbReference>
<organism evidence="2 3">
    <name type="scientific">Sneathiella marina</name>
    <dbReference type="NCBI Taxonomy" id="2950108"/>
    <lineage>
        <taxon>Bacteria</taxon>
        <taxon>Pseudomonadati</taxon>
        <taxon>Pseudomonadota</taxon>
        <taxon>Alphaproteobacteria</taxon>
        <taxon>Sneathiellales</taxon>
        <taxon>Sneathiellaceae</taxon>
        <taxon>Sneathiella</taxon>
    </lineage>
</organism>
<dbReference type="SUPFAM" id="SSF56601">
    <property type="entry name" value="beta-lactamase/transpeptidase-like"/>
    <property type="match status" value="1"/>
</dbReference>
<dbReference type="InterPro" id="IPR001466">
    <property type="entry name" value="Beta-lactam-related"/>
</dbReference>
<reference evidence="2" key="1">
    <citation type="submission" date="2022-06" db="EMBL/GenBank/DDBJ databases">
        <title>Sneathiella actinostolidae sp. nov., isolated from a sea anemonein the Western Pacific Ocean.</title>
        <authorList>
            <person name="Wei M.J."/>
        </authorList>
    </citation>
    <scope>NUCLEOTIDE SEQUENCE</scope>
    <source>
        <strain evidence="2">PHK-P5</strain>
    </source>
</reference>
<dbReference type="Proteomes" id="UP001056291">
    <property type="component" value="Chromosome"/>
</dbReference>
<name>A0ABY4W0V2_9PROT</name>
<keyword evidence="3" id="KW-1185">Reference proteome</keyword>
<dbReference type="Gene3D" id="3.40.710.10">
    <property type="entry name" value="DD-peptidase/beta-lactamase superfamily"/>
    <property type="match status" value="1"/>
</dbReference>
<proteinExistence type="predicted"/>
<evidence type="ECO:0000313" key="3">
    <source>
        <dbReference type="Proteomes" id="UP001056291"/>
    </source>
</evidence>
<dbReference type="InterPro" id="IPR012338">
    <property type="entry name" value="Beta-lactam/transpept-like"/>
</dbReference>
<dbReference type="PANTHER" id="PTHR43283">
    <property type="entry name" value="BETA-LACTAMASE-RELATED"/>
    <property type="match status" value="1"/>
</dbReference>
<evidence type="ECO:0000259" key="1">
    <source>
        <dbReference type="Pfam" id="PF00144"/>
    </source>
</evidence>
<dbReference type="Pfam" id="PF00144">
    <property type="entry name" value="Beta-lactamase"/>
    <property type="match status" value="1"/>
</dbReference>
<dbReference type="InterPro" id="IPR050789">
    <property type="entry name" value="Diverse_Enzym_Activities"/>
</dbReference>